<dbReference type="PANTHER" id="PTHR21337:SF0">
    <property type="entry name" value="PHOSPHO-2-DEHYDRO-3-DEOXYHEPTONATE ALDOLASE"/>
    <property type="match status" value="1"/>
</dbReference>
<comment type="cofactor">
    <cofactor evidence="3">
        <name>Mn(2+)</name>
        <dbReference type="ChEBI" id="CHEBI:29035"/>
    </cofactor>
    <cofactor evidence="3">
        <name>Co(2+)</name>
        <dbReference type="ChEBI" id="CHEBI:48828"/>
    </cofactor>
    <cofactor evidence="3">
        <name>Cd(2+)</name>
        <dbReference type="ChEBI" id="CHEBI:48775"/>
    </cofactor>
    <text evidence="3">Binds 1 divalent cation per subunit. The enzyme is active with manganese, cobalt or cadmium ions.</text>
</comment>
<organism evidence="5 6">
    <name type="scientific">Pseudomonas sediminis</name>
    <dbReference type="NCBI Taxonomy" id="1691904"/>
    <lineage>
        <taxon>Bacteria</taxon>
        <taxon>Pseudomonadati</taxon>
        <taxon>Pseudomonadota</taxon>
        <taxon>Gammaproteobacteria</taxon>
        <taxon>Pseudomonadales</taxon>
        <taxon>Pseudomonadaceae</taxon>
        <taxon>Pseudomonas</taxon>
    </lineage>
</organism>
<dbReference type="EMBL" id="NIQU01000003">
    <property type="protein sequence ID" value="PIA69798.1"/>
    <property type="molecule type" value="Genomic_DNA"/>
</dbReference>
<feature type="binding site" evidence="3">
    <location>
        <position position="424"/>
    </location>
    <ligand>
        <name>Mn(2+)</name>
        <dbReference type="ChEBI" id="CHEBI:29035"/>
    </ligand>
</feature>
<evidence type="ECO:0000313" key="5">
    <source>
        <dbReference type="EMBL" id="PIA69798.1"/>
    </source>
</evidence>
<dbReference type="EC" id="2.5.1.54" evidence="4"/>
<evidence type="ECO:0000313" key="6">
    <source>
        <dbReference type="Proteomes" id="UP000229504"/>
    </source>
</evidence>
<protein>
    <recommendedName>
        <fullName evidence="4">Phospho-2-dehydro-3-deoxyheptonate aldolase</fullName>
        <ecNumber evidence="4">2.5.1.54</ecNumber>
    </recommendedName>
</protein>
<keyword evidence="3" id="KW-0104">Cadmium</keyword>
<comment type="similarity">
    <text evidence="1 4">Belongs to the class-II DAHP synthase family.</text>
</comment>
<feature type="binding site" evidence="3">
    <location>
        <position position="320"/>
    </location>
    <ligand>
        <name>phosphoenolpyruvate</name>
        <dbReference type="ChEBI" id="CHEBI:58702"/>
    </ligand>
</feature>
<keyword evidence="3" id="KW-0170">Cobalt</keyword>
<dbReference type="PANTHER" id="PTHR21337">
    <property type="entry name" value="PHOSPHO-2-DEHYDRO-3-DEOXYHEPTONATE ALDOLASE 1, 2"/>
    <property type="match status" value="1"/>
</dbReference>
<dbReference type="GO" id="GO:0003849">
    <property type="term" value="F:3-deoxy-7-phosphoheptulonate synthase activity"/>
    <property type="evidence" value="ECO:0007669"/>
    <property type="project" value="UniProtKB-EC"/>
</dbReference>
<comment type="catalytic activity">
    <reaction evidence="4">
        <text>D-erythrose 4-phosphate + phosphoenolpyruvate + H2O = 7-phospho-2-dehydro-3-deoxy-D-arabino-heptonate + phosphate</text>
        <dbReference type="Rhea" id="RHEA:14717"/>
        <dbReference type="ChEBI" id="CHEBI:15377"/>
        <dbReference type="ChEBI" id="CHEBI:16897"/>
        <dbReference type="ChEBI" id="CHEBI:43474"/>
        <dbReference type="ChEBI" id="CHEBI:58394"/>
        <dbReference type="ChEBI" id="CHEBI:58702"/>
        <dbReference type="EC" id="2.5.1.54"/>
    </reaction>
</comment>
<evidence type="ECO:0000256" key="2">
    <source>
        <dbReference type="ARBA" id="ARBA00022679"/>
    </source>
</evidence>
<feature type="binding site" evidence="3">
    <location>
        <position position="394"/>
    </location>
    <ligand>
        <name>Mn(2+)</name>
        <dbReference type="ChEBI" id="CHEBI:29035"/>
    </ligand>
</feature>
<keyword evidence="3" id="KW-0464">Manganese</keyword>
<evidence type="ECO:0000256" key="4">
    <source>
        <dbReference type="RuleBase" id="RU363071"/>
    </source>
</evidence>
<accession>A0A2G5FP31</accession>
<gene>
    <name evidence="5" type="ORF">CDO35_09040</name>
</gene>
<feature type="binding site" evidence="3">
    <location>
        <position position="289"/>
    </location>
    <ligand>
        <name>phosphoenolpyruvate</name>
        <dbReference type="ChEBI" id="CHEBI:58702"/>
    </ligand>
</feature>
<evidence type="ECO:0000256" key="3">
    <source>
        <dbReference type="PIRSR" id="PIRSR602480-1"/>
    </source>
</evidence>
<dbReference type="InterPro" id="IPR002480">
    <property type="entry name" value="DAHP_synth_2"/>
</dbReference>
<dbReference type="InterPro" id="IPR013785">
    <property type="entry name" value="Aldolase_TIM"/>
</dbReference>
<dbReference type="Proteomes" id="UP000229504">
    <property type="component" value="Unassembled WGS sequence"/>
</dbReference>
<dbReference type="RefSeq" id="WP_036999618.1">
    <property type="nucleotide sequence ID" value="NZ_NIQU01000003.1"/>
</dbReference>
<keyword evidence="2 4" id="KW-0808">Transferase</keyword>
<proteinExistence type="inferred from homology"/>
<feature type="binding site" evidence="3">
    <location>
        <position position="108"/>
    </location>
    <ligand>
        <name>phosphoenolpyruvate</name>
        <dbReference type="ChEBI" id="CHEBI:58702"/>
    </ligand>
</feature>
<dbReference type="Gene3D" id="3.20.20.70">
    <property type="entry name" value="Aldolase class I"/>
    <property type="match status" value="1"/>
</dbReference>
<feature type="binding site" evidence="3">
    <location>
        <position position="69"/>
    </location>
    <ligand>
        <name>Mn(2+)</name>
        <dbReference type="ChEBI" id="CHEBI:29035"/>
    </ligand>
</feature>
<reference evidence="6" key="1">
    <citation type="submission" date="2017-06" db="EMBL/GenBank/DDBJ databases">
        <authorList>
            <person name="Rastogi G."/>
            <person name="Vaishampayan P."/>
            <person name="Seuylemezian A."/>
        </authorList>
    </citation>
    <scope>NUCLEOTIDE SEQUENCE [LARGE SCALE GENOMIC DNA]</scope>
    <source>
        <strain evidence="6">PI11</strain>
    </source>
</reference>
<feature type="binding site" evidence="3">
    <location>
        <position position="352"/>
    </location>
    <ligand>
        <name>Mn(2+)</name>
        <dbReference type="ChEBI" id="CHEBI:29035"/>
    </ligand>
</feature>
<name>A0A2G5FP31_9PSED</name>
<dbReference type="AlphaFoldDB" id="A0A2G5FP31"/>
<sequence>MSNAWSPESWRAKPIQQQPEYPDAAHLTRVEQTLAGYPPLVFAGEARELRRQFAEVTQGRAFLLQGGDCAESFAEFSAAKIRDTFKVLLQMAIVMTFAAGCPVVKVGRMAGQFAKPRSSGSETIDGVTLPAYRGDIVNGIGFDVASRVPDPERLMQAYHQATASLNLLRAFAQGGFADLHQVHQWNLDFIANSALAEKYHQLAGRIDETLAFMRAVGMDSAPQLRETSFFTAHEALLLNYEEAFVRRDSLTGRWYDCSAHMLWIGDRTRQLDGAHIEFMRGIENPIGVKVGPSMDPDELIRLIDTLNPDNDPGRLNLIVRMGADKVEAHFPRLLRKVKEEGRQVLWSSDPMHGNTIKASSGYKTRDFAQILSEVRQFFAVHQAEGTYAGGIHIEMTGQNVTECIGGSRPITEDGLSDRYHTHCDPRMNADQSLELAFMIAETLKQVRR</sequence>
<evidence type="ECO:0000256" key="1">
    <source>
        <dbReference type="ARBA" id="ARBA00008911"/>
    </source>
</evidence>
<dbReference type="GO" id="GO:0009073">
    <property type="term" value="P:aromatic amino acid family biosynthetic process"/>
    <property type="evidence" value="ECO:0007669"/>
    <property type="project" value="InterPro"/>
</dbReference>
<dbReference type="SUPFAM" id="SSF51569">
    <property type="entry name" value="Aldolase"/>
    <property type="match status" value="1"/>
</dbReference>
<dbReference type="NCBIfam" id="TIGR01358">
    <property type="entry name" value="DAHP_synth_II"/>
    <property type="match status" value="1"/>
</dbReference>
<comment type="caution">
    <text evidence="5">The sequence shown here is derived from an EMBL/GenBank/DDBJ whole genome shotgun (WGS) entry which is preliminary data.</text>
</comment>
<dbReference type="Pfam" id="PF01474">
    <property type="entry name" value="DAHP_synth_2"/>
    <property type="match status" value="1"/>
</dbReference>